<protein>
    <submittedName>
        <fullName evidence="1">Uncharacterized protein</fullName>
    </submittedName>
</protein>
<evidence type="ECO:0000313" key="1">
    <source>
        <dbReference type="EMBL" id="GLK88864.1"/>
    </source>
</evidence>
<dbReference type="EMBL" id="BSFN01000004">
    <property type="protein sequence ID" value="GLK88864.1"/>
    <property type="molecule type" value="Genomic_DNA"/>
</dbReference>
<reference evidence="1" key="1">
    <citation type="journal article" date="2014" name="Int. J. Syst. Evol. Microbiol.">
        <title>Complete genome sequence of Corynebacterium casei LMG S-19264T (=DSM 44701T), isolated from a smear-ripened cheese.</title>
        <authorList>
            <consortium name="US DOE Joint Genome Institute (JGI-PGF)"/>
            <person name="Walter F."/>
            <person name="Albersmeier A."/>
            <person name="Kalinowski J."/>
            <person name="Ruckert C."/>
        </authorList>
    </citation>
    <scope>NUCLEOTIDE SEQUENCE</scope>
    <source>
        <strain evidence="1">VKM B-2935</strain>
    </source>
</reference>
<dbReference type="AlphaFoldDB" id="A0A9W6K7F1"/>
<keyword evidence="2" id="KW-1185">Reference proteome</keyword>
<dbReference type="Proteomes" id="UP001143328">
    <property type="component" value="Unassembled WGS sequence"/>
</dbReference>
<organism evidence="1 2">
    <name type="scientific">Pseudomonas turukhanskensis</name>
    <dbReference type="NCBI Taxonomy" id="1806536"/>
    <lineage>
        <taxon>Bacteria</taxon>
        <taxon>Pseudomonadati</taxon>
        <taxon>Pseudomonadota</taxon>
        <taxon>Gammaproteobacteria</taxon>
        <taxon>Pseudomonadales</taxon>
        <taxon>Pseudomonadaceae</taxon>
        <taxon>Pseudomonas</taxon>
    </lineage>
</organism>
<name>A0A9W6K7F1_9PSED</name>
<sequence>MQLTEIEMRRALGLEPDDKAVKEEIRKEKRVFPHTLITYSVRRADGGPTFKFEHKSRSISIDIAKLEAEKEIKRKGLVVWALLDVEQIS</sequence>
<comment type="caution">
    <text evidence="1">The sequence shown here is derived from an EMBL/GenBank/DDBJ whole genome shotgun (WGS) entry which is preliminary data.</text>
</comment>
<evidence type="ECO:0000313" key="2">
    <source>
        <dbReference type="Proteomes" id="UP001143328"/>
    </source>
</evidence>
<proteinExistence type="predicted"/>
<dbReference type="RefSeq" id="WP_271195071.1">
    <property type="nucleotide sequence ID" value="NZ_BSFN01000004.1"/>
</dbReference>
<accession>A0A9W6K7F1</accession>
<gene>
    <name evidence="1" type="ORF">GCM10017655_19260</name>
</gene>
<reference evidence="1" key="2">
    <citation type="submission" date="2023-01" db="EMBL/GenBank/DDBJ databases">
        <authorList>
            <person name="Sun Q."/>
            <person name="Evtushenko L."/>
        </authorList>
    </citation>
    <scope>NUCLEOTIDE SEQUENCE</scope>
    <source>
        <strain evidence="1">VKM B-2935</strain>
    </source>
</reference>